<dbReference type="SUPFAM" id="SSF51161">
    <property type="entry name" value="Trimeric LpxA-like enzymes"/>
    <property type="match status" value="1"/>
</dbReference>
<dbReference type="RefSeq" id="WP_186842212.1">
    <property type="nucleotide sequence ID" value="NZ_WJBC01000009.1"/>
</dbReference>
<dbReference type="PANTHER" id="PTHR23416:SF23">
    <property type="entry name" value="ACETYLTRANSFERASE C18B11.09C-RELATED"/>
    <property type="match status" value="1"/>
</dbReference>
<dbReference type="CDD" id="cd03357">
    <property type="entry name" value="LbH_MAT_GAT"/>
    <property type="match status" value="1"/>
</dbReference>
<dbReference type="EMBL" id="WJBC01000009">
    <property type="protein sequence ID" value="MBC3804325.1"/>
    <property type="molecule type" value="Genomic_DNA"/>
</dbReference>
<dbReference type="Pfam" id="PF14602">
    <property type="entry name" value="Hexapep_2"/>
    <property type="match status" value="1"/>
</dbReference>
<proteinExistence type="inferred from homology"/>
<evidence type="ECO:0000313" key="5">
    <source>
        <dbReference type="Proteomes" id="UP000603234"/>
    </source>
</evidence>
<organism evidence="4 5">
    <name type="scientific">Acetobacterium fimetarium</name>
    <dbReference type="NCBI Taxonomy" id="52691"/>
    <lineage>
        <taxon>Bacteria</taxon>
        <taxon>Bacillati</taxon>
        <taxon>Bacillota</taxon>
        <taxon>Clostridia</taxon>
        <taxon>Eubacteriales</taxon>
        <taxon>Eubacteriaceae</taxon>
        <taxon>Acetobacterium</taxon>
    </lineage>
</organism>
<dbReference type="InterPro" id="IPR018357">
    <property type="entry name" value="Hexapep_transf_CS"/>
</dbReference>
<keyword evidence="3" id="KW-0677">Repeat</keyword>
<dbReference type="InterPro" id="IPR001451">
    <property type="entry name" value="Hexapep"/>
</dbReference>
<dbReference type="Proteomes" id="UP000603234">
    <property type="component" value="Unassembled WGS sequence"/>
</dbReference>
<name>A0ABR6WVB4_9FIRM</name>
<reference evidence="4 5" key="1">
    <citation type="journal article" date="2020" name="mSystems">
        <title>Defining Genomic and Predicted Metabolic Features of the Acetobacterium Genus.</title>
        <authorList>
            <person name="Ross D.E."/>
            <person name="Marshall C.W."/>
            <person name="Gulliver D."/>
            <person name="May H.D."/>
            <person name="Norman R.S."/>
        </authorList>
    </citation>
    <scope>NUCLEOTIDE SEQUENCE [LARGE SCALE GENOMIC DNA]</scope>
    <source>
        <strain evidence="4 5">DSM 8238</strain>
    </source>
</reference>
<dbReference type="InterPro" id="IPR011004">
    <property type="entry name" value="Trimer_LpxA-like_sf"/>
</dbReference>
<dbReference type="InterPro" id="IPR051159">
    <property type="entry name" value="Hexapeptide_acetyltransf"/>
</dbReference>
<dbReference type="PROSITE" id="PS00101">
    <property type="entry name" value="HEXAPEP_TRANSFERASES"/>
    <property type="match status" value="1"/>
</dbReference>
<keyword evidence="2" id="KW-0808">Transferase</keyword>
<dbReference type="Gene3D" id="2.160.10.10">
    <property type="entry name" value="Hexapeptide repeat proteins"/>
    <property type="match status" value="1"/>
</dbReference>
<dbReference type="PANTHER" id="PTHR23416">
    <property type="entry name" value="SIALIC ACID SYNTHASE-RELATED"/>
    <property type="match status" value="1"/>
</dbReference>
<protein>
    <submittedName>
        <fullName evidence="4">Sugar O-acetyltransferase</fullName>
    </submittedName>
</protein>
<evidence type="ECO:0000256" key="3">
    <source>
        <dbReference type="ARBA" id="ARBA00022737"/>
    </source>
</evidence>
<evidence type="ECO:0000313" key="4">
    <source>
        <dbReference type="EMBL" id="MBC3804325.1"/>
    </source>
</evidence>
<gene>
    <name evidence="4" type="ORF">GH808_07765</name>
</gene>
<evidence type="ECO:0000256" key="1">
    <source>
        <dbReference type="ARBA" id="ARBA00007274"/>
    </source>
</evidence>
<keyword evidence="5" id="KW-1185">Reference proteome</keyword>
<comment type="similarity">
    <text evidence="1">Belongs to the transferase hexapeptide repeat family.</text>
</comment>
<sequence>MDINNFLEQLNRGTVVEGGSEVHMMMHTISQEALKLTAELNGSYHPPEEIREIFSRLAGKPVDDTFGLFPPFSTDCGKNIHVGKNVFINSGCRFQDQGGIFIGDGVLIGPNVVLATLNHDINPQKRGDMYPAPIRIGNNVWIGAQATVLPGITIGDGAIVAAGAVVTKDVPANVIAGGVPAKIIKKIEVNQK</sequence>
<dbReference type="Pfam" id="PF00132">
    <property type="entry name" value="Hexapep"/>
    <property type="match status" value="1"/>
</dbReference>
<evidence type="ECO:0000256" key="2">
    <source>
        <dbReference type="ARBA" id="ARBA00022679"/>
    </source>
</evidence>
<comment type="caution">
    <text evidence="4">The sequence shown here is derived from an EMBL/GenBank/DDBJ whole genome shotgun (WGS) entry which is preliminary data.</text>
</comment>
<accession>A0ABR6WVB4</accession>